<dbReference type="Proteomes" id="UP000193411">
    <property type="component" value="Unassembled WGS sequence"/>
</dbReference>
<evidence type="ECO:0000256" key="5">
    <source>
        <dbReference type="ARBA" id="ARBA00022840"/>
    </source>
</evidence>
<dbReference type="AlphaFoldDB" id="A0A1Y2HDL4"/>
<dbReference type="STRING" id="765915.A0A1Y2HDL4"/>
<dbReference type="SUPFAM" id="SSF53623">
    <property type="entry name" value="MurD-like peptide ligases, catalytic domain"/>
    <property type="match status" value="1"/>
</dbReference>
<dbReference type="Gene3D" id="3.90.190.20">
    <property type="entry name" value="Mur ligase, C-terminal domain"/>
    <property type="match status" value="1"/>
</dbReference>
<dbReference type="PANTHER" id="PTHR11136:SF0">
    <property type="entry name" value="DIHYDROFOLATE SYNTHETASE-RELATED"/>
    <property type="match status" value="1"/>
</dbReference>
<protein>
    <submittedName>
        <fullName evidence="7">Mur ligase</fullName>
    </submittedName>
</protein>
<organism evidence="7 8">
    <name type="scientific">Catenaria anguillulae PL171</name>
    <dbReference type="NCBI Taxonomy" id="765915"/>
    <lineage>
        <taxon>Eukaryota</taxon>
        <taxon>Fungi</taxon>
        <taxon>Fungi incertae sedis</taxon>
        <taxon>Blastocladiomycota</taxon>
        <taxon>Blastocladiomycetes</taxon>
        <taxon>Blastocladiales</taxon>
        <taxon>Catenariaceae</taxon>
        <taxon>Catenaria</taxon>
    </lineage>
</organism>
<evidence type="ECO:0000256" key="2">
    <source>
        <dbReference type="ARBA" id="ARBA00022598"/>
    </source>
</evidence>
<dbReference type="InterPro" id="IPR001645">
    <property type="entry name" value="Folylpolyglutamate_synth"/>
</dbReference>
<dbReference type="Gene3D" id="3.40.1190.10">
    <property type="entry name" value="Mur-like, catalytic domain"/>
    <property type="match status" value="1"/>
</dbReference>
<dbReference type="GO" id="GO:0005829">
    <property type="term" value="C:cytosol"/>
    <property type="evidence" value="ECO:0007669"/>
    <property type="project" value="TreeGrafter"/>
</dbReference>
<sequence length="494" mass="52348">MNAMNPANAPQHVRVRGDLDLGLSRVCALLCAIGHPERTGFRTGGILHIAGTNGKGGTTAFLASLLAQPQPQPQPQSQHKVVVATFTSPHLIHPADAWRINGKPVSPTDYDAARAHVLAQWQAATMSNPATGPNHAHASPTHFELDVAASLWYFATNKCDYAIYEVGVGGRDDATNVFRPSPVLPCTCSSSSIRLPPPNLLATVITRIGLDHQALLGDSIQSIAWHKAGIIAGKGKAVPCIVGPQTHPEQVVAAVDDEAKRVGCERVLLVSTPLVNPHGRLDVGVSDPPLAAPVCVASIHKLPTNVVGYQVANAATAIAVLAAINRLPPTNDMIAQALAKTVWLGRLHHLPASHTLPICRGDTPVPVLVDGAHNTDGATQLASYLQSLAPVSSTCWIVGLSSGRDPHAMLTAFGIQQHDTVVCVEFEAVEHMPWVRPVDRAQVAAAAKAIGVTQVSNDTKTVQRVWNVKREWVAGAGRVVRGSMARAVWSQPRD</sequence>
<name>A0A1Y2HDL4_9FUNG</name>
<keyword evidence="2 7" id="KW-0436">Ligase</keyword>
<dbReference type="InterPro" id="IPR036565">
    <property type="entry name" value="Mur-like_cat_sf"/>
</dbReference>
<dbReference type="GO" id="GO:0005524">
    <property type="term" value="F:ATP binding"/>
    <property type="evidence" value="ECO:0007669"/>
    <property type="project" value="UniProtKB-KW"/>
</dbReference>
<keyword evidence="6" id="KW-0460">Magnesium</keyword>
<dbReference type="PROSITE" id="PS01011">
    <property type="entry name" value="FOLYLPOLYGLU_SYNT_1"/>
    <property type="match status" value="1"/>
</dbReference>
<reference evidence="7 8" key="1">
    <citation type="submission" date="2016-07" db="EMBL/GenBank/DDBJ databases">
        <title>Pervasive Adenine N6-methylation of Active Genes in Fungi.</title>
        <authorList>
            <consortium name="DOE Joint Genome Institute"/>
            <person name="Mondo S.J."/>
            <person name="Dannebaum R.O."/>
            <person name="Kuo R.C."/>
            <person name="Labutti K."/>
            <person name="Haridas S."/>
            <person name="Kuo A."/>
            <person name="Salamov A."/>
            <person name="Ahrendt S.R."/>
            <person name="Lipzen A."/>
            <person name="Sullivan W."/>
            <person name="Andreopoulos W.B."/>
            <person name="Clum A."/>
            <person name="Lindquist E."/>
            <person name="Daum C."/>
            <person name="Ramamoorthy G.K."/>
            <person name="Gryganskyi A."/>
            <person name="Culley D."/>
            <person name="Magnuson J.K."/>
            <person name="James T.Y."/>
            <person name="O'Malley M.A."/>
            <person name="Stajich J.E."/>
            <person name="Spatafora J.W."/>
            <person name="Visel A."/>
            <person name="Grigoriev I.V."/>
        </authorList>
    </citation>
    <scope>NUCLEOTIDE SEQUENCE [LARGE SCALE GENOMIC DNA]</scope>
    <source>
        <strain evidence="7 8">PL171</strain>
    </source>
</reference>
<evidence type="ECO:0000313" key="7">
    <source>
        <dbReference type="EMBL" id="ORZ31793.1"/>
    </source>
</evidence>
<dbReference type="InterPro" id="IPR018109">
    <property type="entry name" value="Folylpolyglutamate_synth_CS"/>
</dbReference>
<dbReference type="GO" id="GO:0008841">
    <property type="term" value="F:dihydrofolate synthase activity"/>
    <property type="evidence" value="ECO:0007669"/>
    <property type="project" value="TreeGrafter"/>
</dbReference>
<dbReference type="EMBL" id="MCFL01000055">
    <property type="protein sequence ID" value="ORZ31793.1"/>
    <property type="molecule type" value="Genomic_DNA"/>
</dbReference>
<keyword evidence="8" id="KW-1185">Reference proteome</keyword>
<gene>
    <name evidence="7" type="ORF">BCR44DRAFT_1441645</name>
</gene>
<dbReference type="PANTHER" id="PTHR11136">
    <property type="entry name" value="FOLYLPOLYGLUTAMATE SYNTHASE-RELATED"/>
    <property type="match status" value="1"/>
</dbReference>
<keyword evidence="5" id="KW-0067">ATP-binding</keyword>
<dbReference type="InterPro" id="IPR036615">
    <property type="entry name" value="Mur_ligase_C_dom_sf"/>
</dbReference>
<evidence type="ECO:0000256" key="4">
    <source>
        <dbReference type="ARBA" id="ARBA00022741"/>
    </source>
</evidence>
<evidence type="ECO:0000256" key="6">
    <source>
        <dbReference type="ARBA" id="ARBA00022842"/>
    </source>
</evidence>
<dbReference type="GO" id="GO:0004326">
    <property type="term" value="F:tetrahydrofolylpolyglutamate synthase activity"/>
    <property type="evidence" value="ECO:0007669"/>
    <property type="project" value="InterPro"/>
</dbReference>
<evidence type="ECO:0000313" key="8">
    <source>
        <dbReference type="Proteomes" id="UP000193411"/>
    </source>
</evidence>
<accession>A0A1Y2HDL4</accession>
<proteinExistence type="inferred from homology"/>
<keyword evidence="4" id="KW-0547">Nucleotide-binding</keyword>
<keyword evidence="3" id="KW-0479">Metal-binding</keyword>
<dbReference type="UniPathway" id="UPA00850"/>
<dbReference type="GO" id="GO:0046872">
    <property type="term" value="F:metal ion binding"/>
    <property type="evidence" value="ECO:0007669"/>
    <property type="project" value="UniProtKB-KW"/>
</dbReference>
<evidence type="ECO:0000256" key="1">
    <source>
        <dbReference type="ARBA" id="ARBA00008276"/>
    </source>
</evidence>
<dbReference type="GO" id="GO:0005739">
    <property type="term" value="C:mitochondrion"/>
    <property type="evidence" value="ECO:0007669"/>
    <property type="project" value="TreeGrafter"/>
</dbReference>
<dbReference type="SUPFAM" id="SSF53244">
    <property type="entry name" value="MurD-like peptide ligases, peptide-binding domain"/>
    <property type="match status" value="1"/>
</dbReference>
<evidence type="ECO:0000256" key="3">
    <source>
        <dbReference type="ARBA" id="ARBA00022723"/>
    </source>
</evidence>
<comment type="similarity">
    <text evidence="1">Belongs to the folylpolyglutamate synthase family.</text>
</comment>
<dbReference type="OrthoDB" id="5212574at2759"/>
<comment type="caution">
    <text evidence="7">The sequence shown here is derived from an EMBL/GenBank/DDBJ whole genome shotgun (WGS) entry which is preliminary data.</text>
</comment>